<sequence length="126" mass="14507">MKASEMSRRHGELCPLDTTLKILDGKWKSIILCRLMKHDFRYTELLRTLPGCTRRMLSLQLLQLETDRIIIKQTDTSYVPVKTSYRLTSAGRSLVPIILAMNKWGAAYLKRLIPVGESEISEVRND</sequence>
<evidence type="ECO:0000256" key="1">
    <source>
        <dbReference type="ARBA" id="ARBA00023015"/>
    </source>
</evidence>
<dbReference type="RefSeq" id="WP_035179625.1">
    <property type="nucleotide sequence ID" value="NZ_AZFY01000040.1"/>
</dbReference>
<dbReference type="EMBL" id="BAKI01000016">
    <property type="protein sequence ID" value="GAF36706.1"/>
    <property type="molecule type" value="Genomic_DNA"/>
</dbReference>
<organism evidence="5 7">
    <name type="scientific">Lentilactobacillus farraginis DSM 18382 = JCM 14108</name>
    <dbReference type="NCBI Taxonomy" id="1423743"/>
    <lineage>
        <taxon>Bacteria</taxon>
        <taxon>Bacillati</taxon>
        <taxon>Bacillota</taxon>
        <taxon>Bacilli</taxon>
        <taxon>Lactobacillales</taxon>
        <taxon>Lactobacillaceae</taxon>
        <taxon>Lentilactobacillus</taxon>
    </lineage>
</organism>
<dbReference type="EMBL" id="AZFY01000040">
    <property type="protein sequence ID" value="KRM09688.1"/>
    <property type="molecule type" value="Genomic_DNA"/>
</dbReference>
<dbReference type="InterPro" id="IPR036388">
    <property type="entry name" value="WH-like_DNA-bd_sf"/>
</dbReference>
<dbReference type="InterPro" id="IPR036390">
    <property type="entry name" value="WH_DNA-bd_sf"/>
</dbReference>
<evidence type="ECO:0000259" key="4">
    <source>
        <dbReference type="PROSITE" id="PS51118"/>
    </source>
</evidence>
<evidence type="ECO:0000256" key="3">
    <source>
        <dbReference type="ARBA" id="ARBA00023163"/>
    </source>
</evidence>
<dbReference type="PROSITE" id="PS51118">
    <property type="entry name" value="HTH_HXLR"/>
    <property type="match status" value="1"/>
</dbReference>
<dbReference type="SUPFAM" id="SSF46785">
    <property type="entry name" value="Winged helix' DNA-binding domain"/>
    <property type="match status" value="1"/>
</dbReference>
<dbReference type="PATRIC" id="fig|1423743.5.peg.2466"/>
<evidence type="ECO:0000313" key="7">
    <source>
        <dbReference type="Proteomes" id="UP000019488"/>
    </source>
</evidence>
<dbReference type="GO" id="GO:0003677">
    <property type="term" value="F:DNA binding"/>
    <property type="evidence" value="ECO:0007669"/>
    <property type="project" value="UniProtKB-KW"/>
</dbReference>
<dbReference type="Gene3D" id="1.10.10.10">
    <property type="entry name" value="Winged helix-like DNA-binding domain superfamily/Winged helix DNA-binding domain"/>
    <property type="match status" value="1"/>
</dbReference>
<evidence type="ECO:0000313" key="8">
    <source>
        <dbReference type="Proteomes" id="UP000051966"/>
    </source>
</evidence>
<evidence type="ECO:0000313" key="6">
    <source>
        <dbReference type="EMBL" id="KRM09688.1"/>
    </source>
</evidence>
<accession>X0PJE4</accession>
<dbReference type="InterPro" id="IPR002577">
    <property type="entry name" value="HTH_HxlR"/>
</dbReference>
<name>X0PJE4_9LACO</name>
<proteinExistence type="predicted"/>
<keyword evidence="8" id="KW-1185">Reference proteome</keyword>
<keyword evidence="3" id="KW-0804">Transcription</keyword>
<dbReference type="STRING" id="1423743.FD41_GL002402"/>
<comment type="caution">
    <text evidence="5">The sequence shown here is derived from an EMBL/GenBank/DDBJ whole genome shotgun (WGS) entry which is preliminary data.</text>
</comment>
<evidence type="ECO:0000313" key="5">
    <source>
        <dbReference type="EMBL" id="GAF36706.1"/>
    </source>
</evidence>
<keyword evidence="1" id="KW-0805">Transcription regulation</keyword>
<dbReference type="PANTHER" id="PTHR33204">
    <property type="entry name" value="TRANSCRIPTIONAL REGULATOR, MARR FAMILY"/>
    <property type="match status" value="1"/>
</dbReference>
<dbReference type="Pfam" id="PF01638">
    <property type="entry name" value="HxlR"/>
    <property type="match status" value="1"/>
</dbReference>
<protein>
    <submittedName>
        <fullName evidence="5">Transcriptional regulator, HxlR family</fullName>
    </submittedName>
</protein>
<reference evidence="6 8" key="2">
    <citation type="journal article" date="2015" name="Genome Announc.">
        <title>Expanding the biotechnology potential of lactobacilli through comparative genomics of 213 strains and associated genera.</title>
        <authorList>
            <person name="Sun Z."/>
            <person name="Harris H.M."/>
            <person name="McCann A."/>
            <person name="Guo C."/>
            <person name="Argimon S."/>
            <person name="Zhang W."/>
            <person name="Yang X."/>
            <person name="Jeffery I.B."/>
            <person name="Cooney J.C."/>
            <person name="Kagawa T.F."/>
            <person name="Liu W."/>
            <person name="Song Y."/>
            <person name="Salvetti E."/>
            <person name="Wrobel A."/>
            <person name="Rasinkangas P."/>
            <person name="Parkhill J."/>
            <person name="Rea M.C."/>
            <person name="O'Sullivan O."/>
            <person name="Ritari J."/>
            <person name="Douillard F.P."/>
            <person name="Paul Ross R."/>
            <person name="Yang R."/>
            <person name="Briner A.E."/>
            <person name="Felis G.E."/>
            <person name="de Vos W.M."/>
            <person name="Barrangou R."/>
            <person name="Klaenhammer T.R."/>
            <person name="Caufield P.W."/>
            <person name="Cui Y."/>
            <person name="Zhang H."/>
            <person name="O'Toole P.W."/>
        </authorList>
    </citation>
    <scope>NUCLEOTIDE SEQUENCE [LARGE SCALE GENOMIC DNA]</scope>
    <source>
        <strain evidence="6 8">DSM 18382</strain>
    </source>
</reference>
<keyword evidence="2" id="KW-0238">DNA-binding</keyword>
<dbReference type="Proteomes" id="UP000051966">
    <property type="component" value="Unassembled WGS sequence"/>
</dbReference>
<dbReference type="Proteomes" id="UP000019488">
    <property type="component" value="Unassembled WGS sequence"/>
</dbReference>
<dbReference type="AlphaFoldDB" id="X0PJE4"/>
<feature type="domain" description="HTH hxlR-type" evidence="4">
    <location>
        <begin position="14"/>
        <end position="113"/>
    </location>
</feature>
<evidence type="ECO:0000256" key="2">
    <source>
        <dbReference type="ARBA" id="ARBA00023125"/>
    </source>
</evidence>
<dbReference type="eggNOG" id="COG1733">
    <property type="taxonomic scope" value="Bacteria"/>
</dbReference>
<reference evidence="5" key="1">
    <citation type="journal article" date="2014" name="Genome Announc.">
        <title>Draft Genome Sequences of Two Lactobacillus Strains, L. farraginis JCM 14108T and L. composti JCM 14202T, Isolated from Compost of Distilled Shochu Residue.</title>
        <authorList>
            <person name="Yuki M."/>
            <person name="Oshima K."/>
            <person name="Suda W."/>
            <person name="Kitahara M."/>
            <person name="Kitamura K."/>
            <person name="Iida T."/>
            <person name="Hattori M."/>
            <person name="Ohkuma M."/>
        </authorList>
    </citation>
    <scope>NUCLEOTIDE SEQUENCE [LARGE SCALE GENOMIC DNA]</scope>
    <source>
        <strain evidence="5">JCM 14108</strain>
    </source>
</reference>
<dbReference type="OrthoDB" id="9791143at2"/>
<gene>
    <name evidence="6" type="ORF">FD41_GL002402</name>
    <name evidence="5" type="ORF">JCM14108_1688</name>
</gene>